<dbReference type="EMBL" id="VJMH01005702">
    <property type="protein sequence ID" value="KAF0693412.1"/>
    <property type="molecule type" value="Genomic_DNA"/>
</dbReference>
<comment type="catalytic activity">
    <reaction evidence="7">
        <text>[thioredoxin]-disulfide + L-methionine + H2O = L-methionine (S)-S-oxide + [thioredoxin]-dithiol</text>
        <dbReference type="Rhea" id="RHEA:19993"/>
        <dbReference type="Rhea" id="RHEA-COMP:10698"/>
        <dbReference type="Rhea" id="RHEA-COMP:10700"/>
        <dbReference type="ChEBI" id="CHEBI:15377"/>
        <dbReference type="ChEBI" id="CHEBI:29950"/>
        <dbReference type="ChEBI" id="CHEBI:50058"/>
        <dbReference type="ChEBI" id="CHEBI:57844"/>
        <dbReference type="ChEBI" id="CHEBI:58772"/>
        <dbReference type="EC" id="1.8.4.11"/>
    </reaction>
</comment>
<comment type="catalytic activity">
    <reaction evidence="6">
        <text>L-methionyl-[protein] + [thioredoxin]-disulfide + H2O = L-methionyl-(S)-S-oxide-[protein] + [thioredoxin]-dithiol</text>
        <dbReference type="Rhea" id="RHEA:14217"/>
        <dbReference type="Rhea" id="RHEA-COMP:10698"/>
        <dbReference type="Rhea" id="RHEA-COMP:10700"/>
        <dbReference type="Rhea" id="RHEA-COMP:12313"/>
        <dbReference type="Rhea" id="RHEA-COMP:12315"/>
        <dbReference type="ChEBI" id="CHEBI:15377"/>
        <dbReference type="ChEBI" id="CHEBI:16044"/>
        <dbReference type="ChEBI" id="CHEBI:29950"/>
        <dbReference type="ChEBI" id="CHEBI:44120"/>
        <dbReference type="ChEBI" id="CHEBI:50058"/>
        <dbReference type="EC" id="1.8.4.11"/>
    </reaction>
</comment>
<dbReference type="NCBIfam" id="TIGR00401">
    <property type="entry name" value="msrA"/>
    <property type="match status" value="1"/>
</dbReference>
<dbReference type="GO" id="GO:0034599">
    <property type="term" value="P:cellular response to oxidative stress"/>
    <property type="evidence" value="ECO:0007669"/>
    <property type="project" value="TreeGrafter"/>
</dbReference>
<dbReference type="InterPro" id="IPR050162">
    <property type="entry name" value="MsrA_MetSO_reductase"/>
</dbReference>
<proteinExistence type="inferred from homology"/>
<evidence type="ECO:0000313" key="10">
    <source>
        <dbReference type="EMBL" id="VFT92429.1"/>
    </source>
</evidence>
<dbReference type="InterPro" id="IPR002569">
    <property type="entry name" value="Met_Sox_Rdtase_MsrA_dom"/>
</dbReference>
<dbReference type="EC" id="1.8.4.11" evidence="2"/>
<dbReference type="SUPFAM" id="SSF55068">
    <property type="entry name" value="Peptide methionine sulfoxide reductase"/>
    <property type="match status" value="1"/>
</dbReference>
<evidence type="ECO:0000313" key="11">
    <source>
        <dbReference type="Proteomes" id="UP000332933"/>
    </source>
</evidence>
<dbReference type="PANTHER" id="PTHR42799:SF2">
    <property type="entry name" value="MITOCHONDRIAL PEPTIDE METHIONINE SULFOXIDE REDUCTASE"/>
    <property type="match status" value="1"/>
</dbReference>
<gene>
    <name evidence="10" type="primary">Aste57867_15632</name>
    <name evidence="9" type="ORF">As57867_015576</name>
    <name evidence="10" type="ORF">ASTE57867_15632</name>
</gene>
<organism evidence="10 11">
    <name type="scientific">Aphanomyces stellatus</name>
    <dbReference type="NCBI Taxonomy" id="120398"/>
    <lineage>
        <taxon>Eukaryota</taxon>
        <taxon>Sar</taxon>
        <taxon>Stramenopiles</taxon>
        <taxon>Oomycota</taxon>
        <taxon>Saprolegniomycetes</taxon>
        <taxon>Saprolegniales</taxon>
        <taxon>Verrucalvaceae</taxon>
        <taxon>Aphanomyces</taxon>
    </lineage>
</organism>
<accession>A0A485L4K1</accession>
<evidence type="ECO:0000256" key="6">
    <source>
        <dbReference type="ARBA" id="ARBA00047806"/>
    </source>
</evidence>
<dbReference type="AlphaFoldDB" id="A0A485L4K1"/>
<protein>
    <recommendedName>
        <fullName evidence="2">peptide-methionine (S)-S-oxide reductase</fullName>
        <ecNumber evidence="2">1.8.4.11</ecNumber>
    </recommendedName>
    <alternativeName>
        <fullName evidence="5">Peptide-methionine (S)-S-oxide reductase</fullName>
    </alternativeName>
    <alternativeName>
        <fullName evidence="4">Protein-methionine-S-oxide reductase</fullName>
    </alternativeName>
</protein>
<dbReference type="FunFam" id="3.30.1060.10:FF:000002">
    <property type="entry name" value="Peptide methionine sulfoxide reductase"/>
    <property type="match status" value="1"/>
</dbReference>
<dbReference type="InterPro" id="IPR036509">
    <property type="entry name" value="Met_Sox_Rdtase_MsrA_sf"/>
</dbReference>
<evidence type="ECO:0000256" key="3">
    <source>
        <dbReference type="ARBA" id="ARBA00023002"/>
    </source>
</evidence>
<dbReference type="Pfam" id="PF01625">
    <property type="entry name" value="PMSR"/>
    <property type="match status" value="1"/>
</dbReference>
<comment type="similarity">
    <text evidence="1">Belongs to the MsrA Met sulfoxide reductase family.</text>
</comment>
<evidence type="ECO:0000256" key="4">
    <source>
        <dbReference type="ARBA" id="ARBA00030273"/>
    </source>
</evidence>
<reference evidence="9" key="2">
    <citation type="submission" date="2019-06" db="EMBL/GenBank/DDBJ databases">
        <title>Genomics analysis of Aphanomyces spp. identifies a new class of oomycete effector associated with host adaptation.</title>
        <authorList>
            <person name="Gaulin E."/>
        </authorList>
    </citation>
    <scope>NUCLEOTIDE SEQUENCE</scope>
    <source>
        <strain evidence="9">CBS 578.67</strain>
    </source>
</reference>
<name>A0A485L4K1_9STRA</name>
<evidence type="ECO:0000256" key="5">
    <source>
        <dbReference type="ARBA" id="ARBA00030643"/>
    </source>
</evidence>
<keyword evidence="11" id="KW-1185">Reference proteome</keyword>
<evidence type="ECO:0000256" key="1">
    <source>
        <dbReference type="ARBA" id="ARBA00005591"/>
    </source>
</evidence>
<dbReference type="HAMAP" id="MF_01401">
    <property type="entry name" value="MsrA"/>
    <property type="match status" value="1"/>
</dbReference>
<evidence type="ECO:0000256" key="7">
    <source>
        <dbReference type="ARBA" id="ARBA00048782"/>
    </source>
</evidence>
<feature type="domain" description="Peptide methionine sulphoxide reductase MsrA" evidence="8">
    <location>
        <begin position="42"/>
        <end position="193"/>
    </location>
</feature>
<reference evidence="10 11" key="1">
    <citation type="submission" date="2019-03" db="EMBL/GenBank/DDBJ databases">
        <authorList>
            <person name="Gaulin E."/>
            <person name="Dumas B."/>
        </authorList>
    </citation>
    <scope>NUCLEOTIDE SEQUENCE [LARGE SCALE GENOMIC DNA]</scope>
    <source>
        <strain evidence="10">CBS 568.67</strain>
    </source>
</reference>
<evidence type="ECO:0000259" key="8">
    <source>
        <dbReference type="Pfam" id="PF01625"/>
    </source>
</evidence>
<dbReference type="OrthoDB" id="77405at2759"/>
<evidence type="ECO:0000313" key="9">
    <source>
        <dbReference type="EMBL" id="KAF0693412.1"/>
    </source>
</evidence>
<dbReference type="EMBL" id="CAADRA010005723">
    <property type="protein sequence ID" value="VFT92429.1"/>
    <property type="molecule type" value="Genomic_DNA"/>
</dbReference>
<dbReference type="Proteomes" id="UP000332933">
    <property type="component" value="Unassembled WGS sequence"/>
</dbReference>
<dbReference type="GO" id="GO:0008113">
    <property type="term" value="F:peptide-methionine (S)-S-oxide reductase activity"/>
    <property type="evidence" value="ECO:0007669"/>
    <property type="project" value="UniProtKB-EC"/>
</dbReference>
<dbReference type="GO" id="GO:0005737">
    <property type="term" value="C:cytoplasm"/>
    <property type="evidence" value="ECO:0007669"/>
    <property type="project" value="TreeGrafter"/>
</dbReference>
<sequence>MLGRIRRSGAASSFPRLLGLSCVAFHQSVAMSTSAKPKEDVATFAAGCFWGVELHFQRVPGVLKTRVGYTNGRTVNPTYEDICTGETGHAEAIEVTFDKSVVSFRDLVDKFWSIHDPTTLNRQKNDIGTQYRSGIYYHSEEQKAEAEASKDRYQDDLTARTMIFCKSDIVTEILPAGVFYEAEGYHQRYLEKGGQCARKGATEPIRCYG</sequence>
<dbReference type="Gene3D" id="3.30.1060.10">
    <property type="entry name" value="Peptide methionine sulphoxide reductase MsrA"/>
    <property type="match status" value="1"/>
</dbReference>
<dbReference type="PANTHER" id="PTHR42799">
    <property type="entry name" value="MITOCHONDRIAL PEPTIDE METHIONINE SULFOXIDE REDUCTASE"/>
    <property type="match status" value="1"/>
</dbReference>
<keyword evidence="3" id="KW-0560">Oxidoreductase</keyword>
<evidence type="ECO:0000256" key="2">
    <source>
        <dbReference type="ARBA" id="ARBA00012502"/>
    </source>
</evidence>